<name>A0A6P6XVY7_DERPT</name>
<protein>
    <submittedName>
        <fullName evidence="5">Probable serine/threonine-protein kinase fhkB</fullName>
    </submittedName>
</protein>
<evidence type="ECO:0000259" key="3">
    <source>
        <dbReference type="PROSITE" id="PS51029"/>
    </source>
</evidence>
<dbReference type="RefSeq" id="XP_027197026.1">
    <property type="nucleotide sequence ID" value="XM_027341225.1"/>
</dbReference>
<dbReference type="PANTHER" id="PTHR12243">
    <property type="entry name" value="MADF DOMAIN TRANSCRIPTION FACTOR"/>
    <property type="match status" value="1"/>
</dbReference>
<dbReference type="Pfam" id="PF10545">
    <property type="entry name" value="MADF_DNA_bdg"/>
    <property type="match status" value="1"/>
</dbReference>
<keyword evidence="2" id="KW-0472">Membrane</keyword>
<feature type="domain" description="MADF" evidence="3">
    <location>
        <begin position="43"/>
        <end position="128"/>
    </location>
</feature>
<dbReference type="InParanoid" id="A0A6P6XVY7"/>
<proteinExistence type="predicted"/>
<dbReference type="GO" id="GO:0016301">
    <property type="term" value="F:kinase activity"/>
    <property type="evidence" value="ECO:0007669"/>
    <property type="project" value="UniProtKB-KW"/>
</dbReference>
<dbReference type="GO" id="GO:0005667">
    <property type="term" value="C:transcription regulator complex"/>
    <property type="evidence" value="ECO:0007669"/>
    <property type="project" value="TreeGrafter"/>
</dbReference>
<feature type="compositionally biased region" description="Acidic residues" evidence="1">
    <location>
        <begin position="140"/>
        <end position="175"/>
    </location>
</feature>
<dbReference type="KEGG" id="dpte:113791442"/>
<dbReference type="GO" id="GO:0005634">
    <property type="term" value="C:nucleus"/>
    <property type="evidence" value="ECO:0007669"/>
    <property type="project" value="TreeGrafter"/>
</dbReference>
<dbReference type="Proteomes" id="UP000515146">
    <property type="component" value="Unplaced"/>
</dbReference>
<dbReference type="InterPro" id="IPR016024">
    <property type="entry name" value="ARM-type_fold"/>
</dbReference>
<dbReference type="PANTHER" id="PTHR12243:SF60">
    <property type="entry name" value="SI:CH211-15D5.12-RELATED"/>
    <property type="match status" value="1"/>
</dbReference>
<evidence type="ECO:0000256" key="1">
    <source>
        <dbReference type="SAM" id="MobiDB-lite"/>
    </source>
</evidence>
<accession>A0A6P6XVY7</accession>
<keyword evidence="4" id="KW-1185">Reference proteome</keyword>
<dbReference type="AlphaFoldDB" id="A0A6P6XVY7"/>
<gene>
    <name evidence="5" type="primary">LOC113791442</name>
</gene>
<dbReference type="OrthoDB" id="6537916at2759"/>
<evidence type="ECO:0000256" key="2">
    <source>
        <dbReference type="SAM" id="Phobius"/>
    </source>
</evidence>
<keyword evidence="5" id="KW-0418">Kinase</keyword>
<dbReference type="GeneID" id="113791442"/>
<reference evidence="5" key="1">
    <citation type="submission" date="2025-08" db="UniProtKB">
        <authorList>
            <consortium name="RefSeq"/>
        </authorList>
    </citation>
    <scope>IDENTIFICATION</scope>
    <source>
        <strain evidence="5">Airmid</strain>
    </source>
</reference>
<evidence type="ECO:0000313" key="5">
    <source>
        <dbReference type="RefSeq" id="XP_027197026.1"/>
    </source>
</evidence>
<keyword evidence="2" id="KW-1133">Transmembrane helix</keyword>
<keyword evidence="5" id="KW-0808">Transferase</keyword>
<feature type="region of interest" description="Disordered" evidence="1">
    <location>
        <begin position="133"/>
        <end position="183"/>
    </location>
</feature>
<keyword evidence="2" id="KW-0812">Transmembrane</keyword>
<dbReference type="InterPro" id="IPR006578">
    <property type="entry name" value="MADF-dom"/>
</dbReference>
<dbReference type="SUPFAM" id="SSF48371">
    <property type="entry name" value="ARM repeat"/>
    <property type="match status" value="1"/>
</dbReference>
<dbReference type="GO" id="GO:0006357">
    <property type="term" value="P:regulation of transcription by RNA polymerase II"/>
    <property type="evidence" value="ECO:0007669"/>
    <property type="project" value="TreeGrafter"/>
</dbReference>
<sequence length="300" mass="35546">MCVCVCVCVHFIGDIGIDHFMNSKIPKISIMTNMADNKVDPFKLIELVKQRPVLYDELLPEYQQYRQRQRAWNEVSRILKQPVDKCQYKWRSIRSLYNGYLRRKTKNPSQQISCQYSDHLQFLDDYLRRKRKSKSKERELDEGEEEDEDDDDQMDDEEKDDDDEEAEELDEEDDLDKEKTSSKENFVGRLLQEMYAKQQERLRNFTRRSSPFVSHTPTTQATTRMSRTPSISRYDQFSNEEDDDDDGEQFLPKQKLALHSTTCVLEDLQVWGIFVVVLVALAALVILWPTYLGRILRFRS</sequence>
<organism evidence="4 5">
    <name type="scientific">Dermatophagoides pteronyssinus</name>
    <name type="common">European house dust mite</name>
    <dbReference type="NCBI Taxonomy" id="6956"/>
    <lineage>
        <taxon>Eukaryota</taxon>
        <taxon>Metazoa</taxon>
        <taxon>Ecdysozoa</taxon>
        <taxon>Arthropoda</taxon>
        <taxon>Chelicerata</taxon>
        <taxon>Arachnida</taxon>
        <taxon>Acari</taxon>
        <taxon>Acariformes</taxon>
        <taxon>Sarcoptiformes</taxon>
        <taxon>Astigmata</taxon>
        <taxon>Psoroptidia</taxon>
        <taxon>Analgoidea</taxon>
        <taxon>Pyroglyphidae</taxon>
        <taxon>Dermatophagoidinae</taxon>
        <taxon>Dermatophagoides</taxon>
    </lineage>
</organism>
<evidence type="ECO:0000313" key="4">
    <source>
        <dbReference type="Proteomes" id="UP000515146"/>
    </source>
</evidence>
<dbReference type="InterPro" id="IPR039353">
    <property type="entry name" value="TF_Adf1"/>
</dbReference>
<dbReference type="SMART" id="SM00595">
    <property type="entry name" value="MADF"/>
    <property type="match status" value="1"/>
</dbReference>
<feature type="transmembrane region" description="Helical" evidence="2">
    <location>
        <begin position="270"/>
        <end position="292"/>
    </location>
</feature>
<dbReference type="PROSITE" id="PS51029">
    <property type="entry name" value="MADF"/>
    <property type="match status" value="1"/>
</dbReference>